<dbReference type="Proteomes" id="UP000034607">
    <property type="component" value="Unassembled WGS sequence"/>
</dbReference>
<name>A0A0G1RE66_9BACT</name>
<dbReference type="InterPro" id="IPR058596">
    <property type="entry name" value="TraC-like_dom"/>
</dbReference>
<sequence length="219" mass="24173">MVSTQSHLDIADIINDLVILTDGSACLILEVSAVNFGLLSEKEQEATIYAYAQLLNSLTFSIQIVISSKRKDISDYIAKLDALLATTSSPKIKAQMAKYRDFIKAIVRQGNVLDKKFYVSIPFSSHEMGIAPTIGSLAHKKTLVSLPKTDITEKAAINLAPKRDHLIRLLNRIGLRSHQLTSHELLQLFFEFYNPDQLGTRVTFPSASEASAKDGSLPL</sequence>
<gene>
    <name evidence="2" type="ORF">UX78_C0021G0014</name>
</gene>
<evidence type="ECO:0000259" key="1">
    <source>
        <dbReference type="Pfam" id="PF26593"/>
    </source>
</evidence>
<dbReference type="EMBL" id="LCNM01000021">
    <property type="protein sequence ID" value="KKU55402.1"/>
    <property type="molecule type" value="Genomic_DNA"/>
</dbReference>
<organism evidence="2 3">
    <name type="scientific">Candidatus Amesbacteria bacterium GW2011_GWA2_47_11</name>
    <dbReference type="NCBI Taxonomy" id="1618357"/>
    <lineage>
        <taxon>Bacteria</taxon>
        <taxon>Candidatus Amesiibacteriota</taxon>
    </lineage>
</organism>
<feature type="domain" description="TraC-like" evidence="1">
    <location>
        <begin position="20"/>
        <end position="194"/>
    </location>
</feature>
<reference evidence="2 3" key="1">
    <citation type="journal article" date="2015" name="Nature">
        <title>rRNA introns, odd ribosomes, and small enigmatic genomes across a large radiation of phyla.</title>
        <authorList>
            <person name="Brown C.T."/>
            <person name="Hug L.A."/>
            <person name="Thomas B.C."/>
            <person name="Sharon I."/>
            <person name="Castelle C.J."/>
            <person name="Singh A."/>
            <person name="Wilkins M.J."/>
            <person name="Williams K.H."/>
            <person name="Banfield J.F."/>
        </authorList>
    </citation>
    <scope>NUCLEOTIDE SEQUENCE [LARGE SCALE GENOMIC DNA]</scope>
</reference>
<dbReference type="Pfam" id="PF26593">
    <property type="entry name" value="TraC-like"/>
    <property type="match status" value="1"/>
</dbReference>
<evidence type="ECO:0000313" key="3">
    <source>
        <dbReference type="Proteomes" id="UP000034607"/>
    </source>
</evidence>
<protein>
    <recommendedName>
        <fullName evidence="1">TraC-like domain-containing protein</fullName>
    </recommendedName>
</protein>
<proteinExistence type="predicted"/>
<accession>A0A0G1RE66</accession>
<evidence type="ECO:0000313" key="2">
    <source>
        <dbReference type="EMBL" id="KKU55402.1"/>
    </source>
</evidence>
<comment type="caution">
    <text evidence="2">The sequence shown here is derived from an EMBL/GenBank/DDBJ whole genome shotgun (WGS) entry which is preliminary data.</text>
</comment>
<dbReference type="AlphaFoldDB" id="A0A0G1RE66"/>